<reference evidence="2 3" key="1">
    <citation type="submission" date="2020-01" db="EMBL/GenBank/DDBJ databases">
        <title>Genome sequence of Arachis hypogaea, cultivar Shitouqi.</title>
        <authorList>
            <person name="Zhuang W."/>
            <person name="Chen H."/>
            <person name="Varshney R."/>
            <person name="Wang D."/>
            <person name="Ming R."/>
        </authorList>
    </citation>
    <scope>NUCLEOTIDE SEQUENCE [LARGE SCALE GENOMIC DNA]</scope>
    <source>
        <tissue evidence="2">Young leaf</tissue>
    </source>
</reference>
<dbReference type="EMBL" id="CP031001">
    <property type="protein sequence ID" value="QHN76381.1"/>
    <property type="molecule type" value="Genomic_DNA"/>
</dbReference>
<dbReference type="AlphaFoldDB" id="A0A6B9V6T3"/>
<name>A0A6B9V6T3_ARAHY</name>
<gene>
    <name evidence="2" type="ORF">DS421_19g643400</name>
</gene>
<evidence type="ECO:0000256" key="1">
    <source>
        <dbReference type="SAM" id="MobiDB-lite"/>
    </source>
</evidence>
<evidence type="ECO:0000313" key="2">
    <source>
        <dbReference type="EMBL" id="QHN76381.1"/>
    </source>
</evidence>
<evidence type="ECO:0000313" key="3">
    <source>
        <dbReference type="Proteomes" id="UP000464620"/>
    </source>
</evidence>
<feature type="region of interest" description="Disordered" evidence="1">
    <location>
        <begin position="47"/>
        <end position="70"/>
    </location>
</feature>
<organism evidence="2 3">
    <name type="scientific">Arachis hypogaea</name>
    <name type="common">Peanut</name>
    <dbReference type="NCBI Taxonomy" id="3818"/>
    <lineage>
        <taxon>Eukaryota</taxon>
        <taxon>Viridiplantae</taxon>
        <taxon>Streptophyta</taxon>
        <taxon>Embryophyta</taxon>
        <taxon>Tracheophyta</taxon>
        <taxon>Spermatophyta</taxon>
        <taxon>Magnoliopsida</taxon>
        <taxon>eudicotyledons</taxon>
        <taxon>Gunneridae</taxon>
        <taxon>Pentapetalae</taxon>
        <taxon>rosids</taxon>
        <taxon>fabids</taxon>
        <taxon>Fabales</taxon>
        <taxon>Fabaceae</taxon>
        <taxon>Papilionoideae</taxon>
        <taxon>50 kb inversion clade</taxon>
        <taxon>dalbergioids sensu lato</taxon>
        <taxon>Dalbergieae</taxon>
        <taxon>Pterocarpus clade</taxon>
        <taxon>Arachis</taxon>
    </lineage>
</organism>
<accession>A0A6B9V6T3</accession>
<sequence>MVDEQAANLPRLDAQLPPVRQGLGSGDGEMCNGNRARDLRGAMRYAHEDRSPSDVAASGARGSPSMGVSAATGRVLGRGDKPWEPKGLETSLLHRIFIVVLDSATATSFSFSTSHSSFVIVVTAPSPLHPCKFKPKILLLWFLVVVPQIYRFVHACLLGFGL</sequence>
<protein>
    <submittedName>
        <fullName evidence="2">Uncharacterized protein</fullName>
    </submittedName>
</protein>
<dbReference type="Proteomes" id="UP000464620">
    <property type="component" value="Chromosome B09"/>
</dbReference>
<proteinExistence type="predicted"/>